<evidence type="ECO:0000256" key="1">
    <source>
        <dbReference type="SAM" id="Phobius"/>
    </source>
</evidence>
<protein>
    <submittedName>
        <fullName evidence="2">Uncharacterized protein</fullName>
    </submittedName>
</protein>
<keyword evidence="1" id="KW-0472">Membrane</keyword>
<feature type="transmembrane region" description="Helical" evidence="1">
    <location>
        <begin position="345"/>
        <end position="365"/>
    </location>
</feature>
<evidence type="ECO:0000313" key="2">
    <source>
        <dbReference type="EMBL" id="ANV79988.1"/>
    </source>
</evidence>
<reference evidence="2" key="1">
    <citation type="submission" date="2014-11" db="EMBL/GenBank/DDBJ databases">
        <authorList>
            <person name="Zhu J."/>
            <person name="Qi W."/>
            <person name="Song R."/>
        </authorList>
    </citation>
    <scope>NUCLEOTIDE SEQUENCE</scope>
</reference>
<proteinExistence type="predicted"/>
<keyword evidence="1" id="KW-1133">Transmembrane helix</keyword>
<name>A0A1B1TCH6_9ARCH</name>
<dbReference type="EMBL" id="KP211863">
    <property type="protein sequence ID" value="ANV79988.1"/>
    <property type="molecule type" value="Genomic_DNA"/>
</dbReference>
<reference evidence="2" key="2">
    <citation type="journal article" date="2015" name="ISME J.">
        <title>A new class of marine Euryarchaeota group II from the Mediterranean deep chlorophyll maximum.</title>
        <authorList>
            <person name="Martin-Cuadrado A.B."/>
            <person name="Garcia-Heredia I."/>
            <person name="Molto A.G."/>
            <person name="Lopez-Ubeda R."/>
            <person name="Kimes N."/>
            <person name="Lopez-Garcia P."/>
            <person name="Moreira D."/>
            <person name="Rodriguez-Valera F."/>
        </authorList>
    </citation>
    <scope>NUCLEOTIDE SEQUENCE</scope>
</reference>
<organism evidence="2">
    <name type="scientific">uncultured Poseidoniia archaeon</name>
    <dbReference type="NCBI Taxonomy" id="1697135"/>
    <lineage>
        <taxon>Archaea</taxon>
        <taxon>Methanobacteriati</taxon>
        <taxon>Thermoplasmatota</taxon>
        <taxon>Candidatus Poseidoniia</taxon>
        <taxon>environmental samples</taxon>
    </lineage>
</organism>
<keyword evidence="1" id="KW-0812">Transmembrane</keyword>
<accession>A0A1B1TCH6</accession>
<sequence length="387" mass="43951">MAQSDWQEDGWLTTSLAQERLDNGDEFGCYGMQGLSWKADPGAVATECRQYIEQRVSANRWGESPISTFTPDSLSQYQHQIISENGFMVHGDNTNLQGTAWHSSNDTPIDMLDWYNLGRRGGSLEQIIGSKQQVEDAVDEGGLVNLYWIGRVNDATIRHDKDIEQYISEQANAWLTTWGQTWSYWSASKCYQLDHSINQVGQNYVLSFESLITEQCTSINPGRWNVPLTWAFDVNDSQILSIIDSNGEMENISEMRHTKEGYSHYENQYLHISVVNGNRVNITLTSNDYDIIEMTEFWNNHSAAITIAAHETTDLFKWSKRFVDQEDLVFTWLVIPRPAESKSPWIPYVAFTVGAGVIITMLLVLKNEGIGPLARSENHLDTISEAE</sequence>
<dbReference type="AlphaFoldDB" id="A0A1B1TCH6"/>